<evidence type="ECO:0000256" key="1">
    <source>
        <dbReference type="SAM" id="MobiDB-lite"/>
    </source>
</evidence>
<keyword evidence="3" id="KW-1185">Reference proteome</keyword>
<reference evidence="2 3" key="1">
    <citation type="journal article" date="2011" name="Science">
        <title>The ecoresponsive genome of Daphnia pulex.</title>
        <authorList>
            <person name="Colbourne J.K."/>
            <person name="Pfrender M.E."/>
            <person name="Gilbert D."/>
            <person name="Thomas W.K."/>
            <person name="Tucker A."/>
            <person name="Oakley T.H."/>
            <person name="Tokishita S."/>
            <person name="Aerts A."/>
            <person name="Arnold G.J."/>
            <person name="Basu M.K."/>
            <person name="Bauer D.J."/>
            <person name="Caceres C.E."/>
            <person name="Carmel L."/>
            <person name="Casola C."/>
            <person name="Choi J.H."/>
            <person name="Detter J.C."/>
            <person name="Dong Q."/>
            <person name="Dusheyko S."/>
            <person name="Eads B.D."/>
            <person name="Frohlich T."/>
            <person name="Geiler-Samerotte K.A."/>
            <person name="Gerlach D."/>
            <person name="Hatcher P."/>
            <person name="Jogdeo S."/>
            <person name="Krijgsveld J."/>
            <person name="Kriventseva E.V."/>
            <person name="Kultz D."/>
            <person name="Laforsch C."/>
            <person name="Lindquist E."/>
            <person name="Lopez J."/>
            <person name="Manak J.R."/>
            <person name="Muller J."/>
            <person name="Pangilinan J."/>
            <person name="Patwardhan R.P."/>
            <person name="Pitluck S."/>
            <person name="Pritham E.J."/>
            <person name="Rechtsteiner A."/>
            <person name="Rho M."/>
            <person name="Rogozin I.B."/>
            <person name="Sakarya O."/>
            <person name="Salamov A."/>
            <person name="Schaack S."/>
            <person name="Shapiro H."/>
            <person name="Shiga Y."/>
            <person name="Skalitzky C."/>
            <person name="Smith Z."/>
            <person name="Souvorov A."/>
            <person name="Sung W."/>
            <person name="Tang Z."/>
            <person name="Tsuchiya D."/>
            <person name="Tu H."/>
            <person name="Vos H."/>
            <person name="Wang M."/>
            <person name="Wolf Y.I."/>
            <person name="Yamagata H."/>
            <person name="Yamada T."/>
            <person name="Ye Y."/>
            <person name="Shaw J.R."/>
            <person name="Andrews J."/>
            <person name="Crease T.J."/>
            <person name="Tang H."/>
            <person name="Lucas S.M."/>
            <person name="Robertson H.M."/>
            <person name="Bork P."/>
            <person name="Koonin E.V."/>
            <person name="Zdobnov E.M."/>
            <person name="Grigoriev I.V."/>
            <person name="Lynch M."/>
            <person name="Boore J.L."/>
        </authorList>
    </citation>
    <scope>NUCLEOTIDE SEQUENCE [LARGE SCALE GENOMIC DNA]</scope>
</reference>
<feature type="region of interest" description="Disordered" evidence="1">
    <location>
        <begin position="205"/>
        <end position="234"/>
    </location>
</feature>
<gene>
    <name evidence="2" type="ORF">DAPPUDRAFT_333885</name>
</gene>
<accession>E9HU43</accession>
<feature type="compositionally biased region" description="Low complexity" evidence="1">
    <location>
        <begin position="219"/>
        <end position="233"/>
    </location>
</feature>
<dbReference type="EMBL" id="GL732795">
    <property type="protein sequence ID" value="EFX64741.1"/>
    <property type="molecule type" value="Genomic_DNA"/>
</dbReference>
<dbReference type="InParanoid" id="E9HU43"/>
<dbReference type="Proteomes" id="UP000000305">
    <property type="component" value="Unassembled WGS sequence"/>
</dbReference>
<feature type="region of interest" description="Disordered" evidence="1">
    <location>
        <begin position="41"/>
        <end position="64"/>
    </location>
</feature>
<dbReference type="AlphaFoldDB" id="E9HU43"/>
<evidence type="ECO:0000313" key="3">
    <source>
        <dbReference type="Proteomes" id="UP000000305"/>
    </source>
</evidence>
<sequence>MATQFSSSATVPTGSAHSLVELGSTGGQPALPVEASEFRLSTAEVPATPPTVERKRSALLGGETVMPPPSPILAMADLAGITEMVTDGLAQASGSSEPFRSRTSSGSFVVHKLHPIDAAGIRSYSGLSAVTQERIRLFEQETKAMLQRDLARQVRREGEPMPAASAGVRRLDKTEVESAWHRAKLEMETDDFLDVLADNLSEVADSTADASHKDKDNQPEQQQQQPQQQAEQPKTLVDPLPVAVVMENGGADEKLLPRPINEKEPEAVQVLPAVQKEQDNVPVAEEKLDEKRAVELQKGNAVVVKSSASRIVAANKTTATTTTAVKQQTTIFVAGVERVRLTCRPFIFLLSIYLLLRQP</sequence>
<evidence type="ECO:0000313" key="2">
    <source>
        <dbReference type="EMBL" id="EFX64741.1"/>
    </source>
</evidence>
<organism evidence="2 3">
    <name type="scientific">Daphnia pulex</name>
    <name type="common">Water flea</name>
    <dbReference type="NCBI Taxonomy" id="6669"/>
    <lineage>
        <taxon>Eukaryota</taxon>
        <taxon>Metazoa</taxon>
        <taxon>Ecdysozoa</taxon>
        <taxon>Arthropoda</taxon>
        <taxon>Crustacea</taxon>
        <taxon>Branchiopoda</taxon>
        <taxon>Diplostraca</taxon>
        <taxon>Cladocera</taxon>
        <taxon>Anomopoda</taxon>
        <taxon>Daphniidae</taxon>
        <taxon>Daphnia</taxon>
    </lineage>
</organism>
<protein>
    <submittedName>
        <fullName evidence="2">Uncharacterized protein</fullName>
    </submittedName>
</protein>
<name>E9HU43_DAPPU</name>
<dbReference type="OrthoDB" id="9994905at2759"/>
<dbReference type="HOGENOM" id="CLU_772245_0_0_1"/>
<dbReference type="KEGG" id="dpx:DAPPUDRAFT_333885"/>
<proteinExistence type="predicted"/>